<evidence type="ECO:0000313" key="3">
    <source>
        <dbReference type="Proteomes" id="UP000320876"/>
    </source>
</evidence>
<protein>
    <recommendedName>
        <fullName evidence="1">Helix-turn-helix domain-containing protein</fullName>
    </recommendedName>
</protein>
<organism evidence="2 3">
    <name type="scientific">Amycolatopsis cihanbeyliensis</name>
    <dbReference type="NCBI Taxonomy" id="1128664"/>
    <lineage>
        <taxon>Bacteria</taxon>
        <taxon>Bacillati</taxon>
        <taxon>Actinomycetota</taxon>
        <taxon>Actinomycetes</taxon>
        <taxon>Pseudonocardiales</taxon>
        <taxon>Pseudonocardiaceae</taxon>
        <taxon>Amycolatopsis</taxon>
    </lineage>
</organism>
<dbReference type="Gene3D" id="1.10.10.60">
    <property type="entry name" value="Homeodomain-like"/>
    <property type="match status" value="1"/>
</dbReference>
<dbReference type="EMBL" id="VFML01000001">
    <property type="protein sequence ID" value="TQJ03666.1"/>
    <property type="molecule type" value="Genomic_DNA"/>
</dbReference>
<evidence type="ECO:0000259" key="1">
    <source>
        <dbReference type="Pfam" id="PF19575"/>
    </source>
</evidence>
<dbReference type="InterPro" id="IPR045745">
    <property type="entry name" value="HTH_58_Actinobacteria-type"/>
</dbReference>
<dbReference type="AlphaFoldDB" id="A0A542DKP6"/>
<comment type="caution">
    <text evidence="2">The sequence shown here is derived from an EMBL/GenBank/DDBJ whole genome shotgun (WGS) entry which is preliminary data.</text>
</comment>
<keyword evidence="3" id="KW-1185">Reference proteome</keyword>
<evidence type="ECO:0000313" key="2">
    <source>
        <dbReference type="EMBL" id="TQJ03666.1"/>
    </source>
</evidence>
<sequence>MEPPKIEILTGVPEKGVRLTGPARAKLADDMRKVYERGATVREIATAMGRSYGSVHRLLTEAGTVFRAKTGKPPAPPG</sequence>
<dbReference type="Proteomes" id="UP000320876">
    <property type="component" value="Unassembled WGS sequence"/>
</dbReference>
<dbReference type="RefSeq" id="WP_141999452.1">
    <property type="nucleotide sequence ID" value="NZ_VFML01000001.1"/>
</dbReference>
<accession>A0A542DKP6</accession>
<dbReference type="Pfam" id="PF19575">
    <property type="entry name" value="HTH_58"/>
    <property type="match status" value="1"/>
</dbReference>
<dbReference type="OrthoDB" id="3541261at2"/>
<gene>
    <name evidence="2" type="ORF">FB471_3430</name>
</gene>
<feature type="domain" description="Helix-turn-helix" evidence="1">
    <location>
        <begin position="14"/>
        <end position="71"/>
    </location>
</feature>
<name>A0A542DKP6_AMYCI</name>
<proteinExistence type="predicted"/>
<reference evidence="2 3" key="1">
    <citation type="submission" date="2019-06" db="EMBL/GenBank/DDBJ databases">
        <title>Sequencing the genomes of 1000 actinobacteria strains.</title>
        <authorList>
            <person name="Klenk H.-P."/>
        </authorList>
    </citation>
    <scope>NUCLEOTIDE SEQUENCE [LARGE SCALE GENOMIC DNA]</scope>
    <source>
        <strain evidence="2 3">DSM 45679</strain>
    </source>
</reference>